<evidence type="ECO:0000256" key="4">
    <source>
        <dbReference type="ARBA" id="ARBA00022532"/>
    </source>
</evidence>
<evidence type="ECO:0000256" key="6">
    <source>
        <dbReference type="ARBA" id="ARBA00022723"/>
    </source>
</evidence>
<dbReference type="EC" id="2.3.3.9" evidence="10 11"/>
<evidence type="ECO:0000259" key="17">
    <source>
        <dbReference type="Pfam" id="PF20659"/>
    </source>
</evidence>
<sequence>MTQRIKEAGLQVATVLHKFINEEVLPGTSVSPEAFWRTLADVVERLAPKNRELLGVRDALQARIDAWHEAHRGSPINPGEYRVFLSEIGYLVPEQGPVEVTTTGVDAEIAQIAGPQLVVPVMNARFALNAANARWGSLYDALYGTDVVAPTSSATPAGYDPVRGQEVIAYACRFLDQAAPLKRGSHADVVRYELEGDHPRRLVAVASDDTRVELTGPDQFVGFVDDNGLRTVLLRNHGLHIELRIDPTDPIGKSSPGNVKDVVLEAAVTTIQDCEDSVAAVDADDKTAAYRNWLGLMKGDLEETFEKNGKPMTRRLSDDRCFTSVDGAALSLPGRSLLLVRNVGHLMTTDAVLDSTGRETPEGFLDALVSTACALHDLKKQGVGANSRTGSVYIVKPKMHGPEEAQLTGDLFAMIEQGLGLAPNTIKVGVMDEERRTTVNLKECIRAVSDRLVFINTGFLDRTGDEIHTSMLAGPFLPKDAIKQQPWIAAYEDWNVDIGLECGLRGRGQIGKGMWPKPDEMKQMMDAKLAHPKAGANTAWVPSPTAAVLHAMHYHAVDVRARQAELAERTRASLDEILTIPLLGDVELSAEAVQAELDNNTQGILGYVVRWIDQGVGCSKVPDIHDVALMEDRATLRISSQHIANWLRHGVCSKEQVLATMQRMAGVVDRQNAGDPAYQAMAPAFEESVAFQAACDLVFRGADQPNGYTEPILHARRREAKARQRLASASK</sequence>
<dbReference type="AlphaFoldDB" id="A0A518DAS7"/>
<evidence type="ECO:0000313" key="19">
    <source>
        <dbReference type="Proteomes" id="UP000317429"/>
    </source>
</evidence>
<dbReference type="RefSeq" id="WP_145283536.1">
    <property type="nucleotide sequence ID" value="NZ_CP036291.1"/>
</dbReference>
<dbReference type="PANTHER" id="PTHR42739:SF1">
    <property type="entry name" value="MALATE SYNTHASE G"/>
    <property type="match status" value="1"/>
</dbReference>
<comment type="pathway">
    <text evidence="10 13">Carbohydrate metabolism; glyoxylate cycle; (S)-malate from isocitrate: step 2/2.</text>
</comment>
<evidence type="ECO:0000259" key="14">
    <source>
        <dbReference type="Pfam" id="PF01274"/>
    </source>
</evidence>
<dbReference type="InterPro" id="IPR048355">
    <property type="entry name" value="MS_C"/>
</dbReference>
<dbReference type="KEGG" id="pnd:Pla175_19040"/>
<dbReference type="GO" id="GO:0004474">
    <property type="term" value="F:malate synthase activity"/>
    <property type="evidence" value="ECO:0007669"/>
    <property type="project" value="UniProtKB-UniRule"/>
</dbReference>
<dbReference type="Pfam" id="PF20658">
    <property type="entry name" value="MSG_insertion"/>
    <property type="match status" value="1"/>
</dbReference>
<feature type="modified residue" description="Cysteine sulfenic acid (-SOH)" evidence="10">
    <location>
        <position position="618"/>
    </location>
</feature>
<evidence type="ECO:0000256" key="12">
    <source>
        <dbReference type="PIRSR" id="PIRSR601465-50"/>
    </source>
</evidence>
<feature type="binding site" evidence="10">
    <location>
        <begin position="458"/>
        <end position="461"/>
    </location>
    <ligand>
        <name>glyoxylate</name>
        <dbReference type="ChEBI" id="CHEBI:36655"/>
    </ligand>
</feature>
<dbReference type="Gene3D" id="1.20.1220.12">
    <property type="entry name" value="Malate synthase, domain III"/>
    <property type="match status" value="1"/>
</dbReference>
<feature type="active site" description="Proton donor" evidence="10 12">
    <location>
        <position position="632"/>
    </location>
</feature>
<keyword evidence="2 10" id="KW-0329">Glyoxylate bypass</keyword>
<keyword evidence="6 10" id="KW-0479">Metal-binding</keyword>
<keyword evidence="4 10" id="KW-0816">Tricarboxylic acid cycle</keyword>
<protein>
    <recommendedName>
        <fullName evidence="10 11">Malate synthase G</fullName>
        <ecNumber evidence="10 11">2.3.3.9</ecNumber>
    </recommendedName>
</protein>
<evidence type="ECO:0000256" key="11">
    <source>
        <dbReference type="NCBIfam" id="TIGR01345"/>
    </source>
</evidence>
<dbReference type="InterPro" id="IPR011076">
    <property type="entry name" value="Malate_synth_sf"/>
</dbReference>
<dbReference type="Pfam" id="PF01274">
    <property type="entry name" value="MS_TIM-barrel"/>
    <property type="match status" value="1"/>
</dbReference>
<evidence type="ECO:0000256" key="5">
    <source>
        <dbReference type="ARBA" id="ARBA00022679"/>
    </source>
</evidence>
<accession>A0A518DAS7</accession>
<evidence type="ECO:0000256" key="7">
    <source>
        <dbReference type="ARBA" id="ARBA00022842"/>
    </source>
</evidence>
<feature type="binding site" evidence="10">
    <location>
        <position position="433"/>
    </location>
    <ligand>
        <name>Mg(2+)</name>
        <dbReference type="ChEBI" id="CHEBI:18420"/>
    </ligand>
</feature>
<comment type="catalytic activity">
    <reaction evidence="9 10 13">
        <text>glyoxylate + acetyl-CoA + H2O = (S)-malate + CoA + H(+)</text>
        <dbReference type="Rhea" id="RHEA:18181"/>
        <dbReference type="ChEBI" id="CHEBI:15377"/>
        <dbReference type="ChEBI" id="CHEBI:15378"/>
        <dbReference type="ChEBI" id="CHEBI:15589"/>
        <dbReference type="ChEBI" id="CHEBI:36655"/>
        <dbReference type="ChEBI" id="CHEBI:57287"/>
        <dbReference type="ChEBI" id="CHEBI:57288"/>
        <dbReference type="EC" id="2.3.3.9"/>
    </reaction>
</comment>
<feature type="binding site" evidence="10">
    <location>
        <position position="542"/>
    </location>
    <ligand>
        <name>acetyl-CoA</name>
        <dbReference type="ChEBI" id="CHEBI:57288"/>
    </ligand>
</feature>
<keyword evidence="7 10" id="KW-0460">Magnesium</keyword>
<evidence type="ECO:0000256" key="2">
    <source>
        <dbReference type="ARBA" id="ARBA00022435"/>
    </source>
</evidence>
<keyword evidence="19" id="KW-1185">Reference proteome</keyword>
<proteinExistence type="inferred from homology"/>
<comment type="similarity">
    <text evidence="10 13">Belongs to the malate synthase family. GlcB subfamily.</text>
</comment>
<reference evidence="18 19" key="1">
    <citation type="submission" date="2019-02" db="EMBL/GenBank/DDBJ databases">
        <title>Deep-cultivation of Planctomycetes and their phenomic and genomic characterization uncovers novel biology.</title>
        <authorList>
            <person name="Wiegand S."/>
            <person name="Jogler M."/>
            <person name="Boedeker C."/>
            <person name="Pinto D."/>
            <person name="Vollmers J."/>
            <person name="Rivas-Marin E."/>
            <person name="Kohn T."/>
            <person name="Peeters S.H."/>
            <person name="Heuer A."/>
            <person name="Rast P."/>
            <person name="Oberbeckmann S."/>
            <person name="Bunk B."/>
            <person name="Jeske O."/>
            <person name="Meyerdierks A."/>
            <person name="Storesund J.E."/>
            <person name="Kallscheuer N."/>
            <person name="Luecker S."/>
            <person name="Lage O.M."/>
            <person name="Pohl T."/>
            <person name="Merkel B.J."/>
            <person name="Hornburger P."/>
            <person name="Mueller R.-W."/>
            <person name="Bruemmer F."/>
            <person name="Labrenz M."/>
            <person name="Spormann A.M."/>
            <person name="Op den Camp H."/>
            <person name="Overmann J."/>
            <person name="Amann R."/>
            <person name="Jetten M.S.M."/>
            <person name="Mascher T."/>
            <person name="Medema M.H."/>
            <person name="Devos D.P."/>
            <person name="Kaster A.-K."/>
            <person name="Ovreas L."/>
            <person name="Rohde M."/>
            <person name="Galperin M.Y."/>
            <person name="Jogler C."/>
        </authorList>
    </citation>
    <scope>NUCLEOTIDE SEQUENCE [LARGE SCALE GENOMIC DNA]</scope>
    <source>
        <strain evidence="18 19">Pla175</strain>
    </source>
</reference>
<feature type="binding site" evidence="10">
    <location>
        <position position="118"/>
    </location>
    <ligand>
        <name>acetyl-CoA</name>
        <dbReference type="ChEBI" id="CHEBI:57288"/>
    </ligand>
</feature>
<gene>
    <name evidence="18" type="primary">glcB_1</name>
    <name evidence="10" type="synonym">glcB</name>
    <name evidence="18" type="ORF">Pla175_19040</name>
</gene>
<dbReference type="GO" id="GO:0000287">
    <property type="term" value="F:magnesium ion binding"/>
    <property type="evidence" value="ECO:0007669"/>
    <property type="project" value="TreeGrafter"/>
</dbReference>
<comment type="function">
    <text evidence="10">Involved in the glycolate utilization. Catalyzes the condensation and subsequent hydrolysis of acetyl-coenzyme A (acetyl-CoA) and glyoxylate to form malate and CoA.</text>
</comment>
<feature type="domain" description="Malate synthase TIM barrel" evidence="14">
    <location>
        <begin position="338"/>
        <end position="575"/>
    </location>
</feature>
<dbReference type="InterPro" id="IPR006253">
    <property type="entry name" value="Malate_synthG"/>
</dbReference>
<feature type="binding site" evidence="10">
    <location>
        <position position="433"/>
    </location>
    <ligand>
        <name>glyoxylate</name>
        <dbReference type="ChEBI" id="CHEBI:36655"/>
    </ligand>
</feature>
<dbReference type="GO" id="GO:0005829">
    <property type="term" value="C:cytosol"/>
    <property type="evidence" value="ECO:0007669"/>
    <property type="project" value="TreeGrafter"/>
</dbReference>
<evidence type="ECO:0000256" key="3">
    <source>
        <dbReference type="ARBA" id="ARBA00022490"/>
    </source>
</evidence>
<dbReference type="NCBIfam" id="TIGR01345">
    <property type="entry name" value="malate_syn_G"/>
    <property type="match status" value="1"/>
</dbReference>
<evidence type="ECO:0000256" key="10">
    <source>
        <dbReference type="HAMAP-Rule" id="MF_00641"/>
    </source>
</evidence>
<feature type="binding site" evidence="10">
    <location>
        <position position="461"/>
    </location>
    <ligand>
        <name>Mg(2+)</name>
        <dbReference type="ChEBI" id="CHEBI:18420"/>
    </ligand>
</feature>
<keyword evidence="8 10" id="KW-0558">Oxidation</keyword>
<dbReference type="SUPFAM" id="SSF51645">
    <property type="entry name" value="Malate synthase G"/>
    <property type="match status" value="1"/>
</dbReference>
<evidence type="ECO:0000256" key="1">
    <source>
        <dbReference type="ARBA" id="ARBA00001946"/>
    </source>
</evidence>
<dbReference type="Pfam" id="PF20659">
    <property type="entry name" value="MS_C"/>
    <property type="match status" value="1"/>
</dbReference>
<dbReference type="InterPro" id="IPR044856">
    <property type="entry name" value="Malate_synth_C_sf"/>
</dbReference>
<name>A0A518DAS7_9BACT</name>
<evidence type="ECO:0000259" key="15">
    <source>
        <dbReference type="Pfam" id="PF20656"/>
    </source>
</evidence>
<evidence type="ECO:0000256" key="9">
    <source>
        <dbReference type="ARBA" id="ARBA00047918"/>
    </source>
</evidence>
<comment type="subunit">
    <text evidence="10">Monomer.</text>
</comment>
<dbReference type="GO" id="GO:0009436">
    <property type="term" value="P:glyoxylate catabolic process"/>
    <property type="evidence" value="ECO:0007669"/>
    <property type="project" value="TreeGrafter"/>
</dbReference>
<dbReference type="InterPro" id="IPR048357">
    <property type="entry name" value="MSG_insertion"/>
</dbReference>
<dbReference type="GO" id="GO:0006099">
    <property type="term" value="P:tricarboxylic acid cycle"/>
    <property type="evidence" value="ECO:0007669"/>
    <property type="project" value="UniProtKB-KW"/>
</dbReference>
<dbReference type="Pfam" id="PF20656">
    <property type="entry name" value="MS_N"/>
    <property type="match status" value="1"/>
</dbReference>
<dbReference type="UniPathway" id="UPA00703">
    <property type="reaction ID" value="UER00720"/>
</dbReference>
<keyword evidence="3 10" id="KW-0963">Cytoplasm</keyword>
<dbReference type="Gene3D" id="3.20.20.360">
    <property type="entry name" value="Malate synthase, domain 3"/>
    <property type="match status" value="2"/>
</dbReference>
<feature type="domain" description="Malate synthase G alpha-beta insertion" evidence="16">
    <location>
        <begin position="159"/>
        <end position="236"/>
    </location>
</feature>
<comment type="caution">
    <text evidence="10">Lacks conserved residue(s) required for the propagation of feature annotation.</text>
</comment>
<feature type="binding site" evidence="10">
    <location>
        <begin position="125"/>
        <end position="126"/>
    </location>
    <ligand>
        <name>acetyl-CoA</name>
        <dbReference type="ChEBI" id="CHEBI:57288"/>
    </ligand>
</feature>
<dbReference type="GO" id="GO:0006097">
    <property type="term" value="P:glyoxylate cycle"/>
    <property type="evidence" value="ECO:0007669"/>
    <property type="project" value="UniProtKB-UniRule"/>
</dbReference>
<feature type="binding site" evidence="10">
    <location>
        <position position="277"/>
    </location>
    <ligand>
        <name>acetyl-CoA</name>
        <dbReference type="ChEBI" id="CHEBI:57288"/>
    </ligand>
</feature>
<dbReference type="OrthoDB" id="9768429at2"/>
<feature type="binding site" evidence="10">
    <location>
        <position position="314"/>
    </location>
    <ligand>
        <name>acetyl-CoA</name>
        <dbReference type="ChEBI" id="CHEBI:57288"/>
    </ligand>
</feature>
<evidence type="ECO:0000256" key="13">
    <source>
        <dbReference type="RuleBase" id="RU003572"/>
    </source>
</evidence>
<evidence type="ECO:0000259" key="16">
    <source>
        <dbReference type="Pfam" id="PF20658"/>
    </source>
</evidence>
<feature type="domain" description="Malate synthase C-terminal" evidence="17">
    <location>
        <begin position="593"/>
        <end position="690"/>
    </location>
</feature>
<keyword evidence="5 10" id="KW-0808">Transferase</keyword>
<feature type="binding site" evidence="10">
    <location>
        <position position="341"/>
    </location>
    <ligand>
        <name>glyoxylate</name>
        <dbReference type="ChEBI" id="CHEBI:36655"/>
    </ligand>
</feature>
<comment type="subcellular location">
    <subcellularLocation>
        <location evidence="10 13">Cytoplasm</location>
    </subcellularLocation>
</comment>
<dbReference type="HAMAP" id="MF_00641">
    <property type="entry name" value="Malate_synth_G"/>
    <property type="match status" value="1"/>
</dbReference>
<dbReference type="PANTHER" id="PTHR42739">
    <property type="entry name" value="MALATE SYNTHASE G"/>
    <property type="match status" value="1"/>
</dbReference>
<dbReference type="NCBIfam" id="NF002825">
    <property type="entry name" value="PRK02999.1"/>
    <property type="match status" value="1"/>
</dbReference>
<dbReference type="Proteomes" id="UP000317429">
    <property type="component" value="Chromosome"/>
</dbReference>
<evidence type="ECO:0000256" key="8">
    <source>
        <dbReference type="ARBA" id="ARBA00023097"/>
    </source>
</evidence>
<feature type="active site" description="Proton acceptor" evidence="10 12">
    <location>
        <position position="341"/>
    </location>
</feature>
<evidence type="ECO:0000313" key="18">
    <source>
        <dbReference type="EMBL" id="QDU88526.1"/>
    </source>
</evidence>
<feature type="domain" description="Malate synthase N-terminal" evidence="15">
    <location>
        <begin position="18"/>
        <end position="70"/>
    </location>
</feature>
<comment type="cofactor">
    <cofactor evidence="1 10">
        <name>Mg(2+)</name>
        <dbReference type="ChEBI" id="CHEBI:18420"/>
    </cofactor>
</comment>
<dbReference type="EMBL" id="CP036291">
    <property type="protein sequence ID" value="QDU88526.1"/>
    <property type="molecule type" value="Genomic_DNA"/>
</dbReference>
<organism evidence="18 19">
    <name type="scientific">Pirellulimonas nuda</name>
    <dbReference type="NCBI Taxonomy" id="2528009"/>
    <lineage>
        <taxon>Bacteria</taxon>
        <taxon>Pseudomonadati</taxon>
        <taxon>Planctomycetota</taxon>
        <taxon>Planctomycetia</taxon>
        <taxon>Pirellulales</taxon>
        <taxon>Lacipirellulaceae</taxon>
        <taxon>Pirellulimonas</taxon>
    </lineage>
</organism>
<dbReference type="InterPro" id="IPR001465">
    <property type="entry name" value="Malate_synthase_TIM"/>
</dbReference>
<keyword evidence="18" id="KW-0012">Acyltransferase</keyword>
<dbReference type="InterPro" id="IPR048356">
    <property type="entry name" value="MS_N"/>
</dbReference>
<dbReference type="InterPro" id="IPR046363">
    <property type="entry name" value="MS_N_TIM-barrel_dom"/>
</dbReference>